<keyword evidence="1" id="KW-0472">Membrane</keyword>
<dbReference type="EMBL" id="FNQR01000002">
    <property type="protein sequence ID" value="SDZ98900.1"/>
    <property type="molecule type" value="Genomic_DNA"/>
</dbReference>
<keyword evidence="1" id="KW-0812">Transmembrane</keyword>
<organism evidence="2 3">
    <name type="scientific">Thalassobacillus cyri</name>
    <dbReference type="NCBI Taxonomy" id="571932"/>
    <lineage>
        <taxon>Bacteria</taxon>
        <taxon>Bacillati</taxon>
        <taxon>Bacillota</taxon>
        <taxon>Bacilli</taxon>
        <taxon>Bacillales</taxon>
        <taxon>Bacillaceae</taxon>
        <taxon>Thalassobacillus</taxon>
    </lineage>
</organism>
<reference evidence="3" key="1">
    <citation type="submission" date="2016-10" db="EMBL/GenBank/DDBJ databases">
        <authorList>
            <person name="Varghese N."/>
            <person name="Submissions S."/>
        </authorList>
    </citation>
    <scope>NUCLEOTIDE SEQUENCE [LARGE SCALE GENOMIC DNA]</scope>
    <source>
        <strain evidence="3">CCM7597</strain>
    </source>
</reference>
<proteinExistence type="predicted"/>
<gene>
    <name evidence="2" type="ORF">SAMN05421743_102156</name>
</gene>
<accession>A0A1H3XI30</accession>
<sequence>MRRYNSLKKFLNLNTLYIVAGIIALSSFLIPRAIDMFQLQAHGIRHLAEDVERYHNNTHKWKVIIW</sequence>
<evidence type="ECO:0000313" key="2">
    <source>
        <dbReference type="EMBL" id="SDZ98900.1"/>
    </source>
</evidence>
<name>A0A1H3XI30_9BACI</name>
<keyword evidence="1" id="KW-1133">Transmembrane helix</keyword>
<dbReference type="AlphaFoldDB" id="A0A1H3XI30"/>
<dbReference type="Proteomes" id="UP000198584">
    <property type="component" value="Unassembled WGS sequence"/>
</dbReference>
<feature type="transmembrane region" description="Helical" evidence="1">
    <location>
        <begin position="12"/>
        <end position="30"/>
    </location>
</feature>
<evidence type="ECO:0000256" key="1">
    <source>
        <dbReference type="SAM" id="Phobius"/>
    </source>
</evidence>
<keyword evidence="3" id="KW-1185">Reference proteome</keyword>
<evidence type="ECO:0000313" key="3">
    <source>
        <dbReference type="Proteomes" id="UP000198584"/>
    </source>
</evidence>
<protein>
    <submittedName>
        <fullName evidence="2">Uncharacterized protein</fullName>
    </submittedName>
</protein>